<evidence type="ECO:0000256" key="2">
    <source>
        <dbReference type="SAM" id="SignalP"/>
    </source>
</evidence>
<gene>
    <name evidence="4" type="ORF">A9306_01180</name>
</gene>
<dbReference type="SUPFAM" id="SSF69304">
    <property type="entry name" value="Tricorn protease N-terminal domain"/>
    <property type="match status" value="1"/>
</dbReference>
<protein>
    <submittedName>
        <fullName evidence="4">TolB periplasmic receptor</fullName>
    </submittedName>
</protein>
<feature type="chain" id="PRO_5008612278" evidence="2">
    <location>
        <begin position="23"/>
        <end position="422"/>
    </location>
</feature>
<dbReference type="SUPFAM" id="SSF52964">
    <property type="entry name" value="TolB, N-terminal domain"/>
    <property type="match status" value="1"/>
</dbReference>
<organism evidence="4 5">
    <name type="scientific">Faucicola atlantae</name>
    <dbReference type="NCBI Taxonomy" id="34059"/>
    <lineage>
        <taxon>Bacteria</taxon>
        <taxon>Pseudomonadati</taxon>
        <taxon>Pseudomonadota</taxon>
        <taxon>Gammaproteobacteria</taxon>
        <taxon>Moraxellales</taxon>
        <taxon>Moraxellaceae</taxon>
        <taxon>Faucicola</taxon>
    </lineage>
</organism>
<comment type="caution">
    <text evidence="4">The sequence shown here is derived from an EMBL/GenBank/DDBJ whole genome shotgun (WGS) entry which is preliminary data.</text>
</comment>
<keyword evidence="2" id="KW-0732">Signal</keyword>
<dbReference type="GO" id="GO:0015031">
    <property type="term" value="P:protein transport"/>
    <property type="evidence" value="ECO:0007669"/>
    <property type="project" value="InterPro"/>
</dbReference>
<reference evidence="4 5" key="1">
    <citation type="submission" date="2016-06" db="EMBL/GenBank/DDBJ databases">
        <title>Draft genome of Moraxella atlantae CCUG 59586.</title>
        <authorList>
            <person name="Salva-Serra F."/>
            <person name="Engstrom-Jakobsson H."/>
            <person name="Thorell K."/>
            <person name="Gonzales-Siles L."/>
            <person name="Karlsson R."/>
            <person name="Boulund F."/>
            <person name="Engstrand L."/>
            <person name="Kristiansson E."/>
            <person name="Moore E."/>
        </authorList>
    </citation>
    <scope>NUCLEOTIDE SEQUENCE [LARGE SCALE GENOMIC DNA]</scope>
    <source>
        <strain evidence="4 5">CCUG 59586</strain>
    </source>
</reference>
<keyword evidence="5" id="KW-1185">Reference proteome</keyword>
<name>A0A1B8QBN6_9GAMM</name>
<dbReference type="Proteomes" id="UP000092616">
    <property type="component" value="Unassembled WGS sequence"/>
</dbReference>
<dbReference type="InterPro" id="IPR011042">
    <property type="entry name" value="6-blade_b-propeller_TolB-like"/>
</dbReference>
<proteinExistence type="inferred from homology"/>
<dbReference type="PANTHER" id="PTHR36842:SF1">
    <property type="entry name" value="PROTEIN TOLB"/>
    <property type="match status" value="1"/>
</dbReference>
<accession>A0A1B8QBN6</accession>
<dbReference type="InterPro" id="IPR011659">
    <property type="entry name" value="WD40"/>
</dbReference>
<feature type="domain" description="TolB N-terminal" evidence="3">
    <location>
        <begin position="31"/>
        <end position="117"/>
    </location>
</feature>
<dbReference type="PANTHER" id="PTHR36842">
    <property type="entry name" value="PROTEIN TOLB HOMOLOG"/>
    <property type="match status" value="1"/>
</dbReference>
<evidence type="ECO:0000313" key="4">
    <source>
        <dbReference type="EMBL" id="OBX77101.1"/>
    </source>
</evidence>
<comment type="similarity">
    <text evidence="1">Belongs to the TolB family.</text>
</comment>
<evidence type="ECO:0000313" key="5">
    <source>
        <dbReference type="Proteomes" id="UP000092616"/>
    </source>
</evidence>
<dbReference type="Pfam" id="PF07676">
    <property type="entry name" value="PD40"/>
    <property type="match status" value="3"/>
</dbReference>
<dbReference type="Gene3D" id="3.40.50.10070">
    <property type="entry name" value="TolB, N-terminal domain"/>
    <property type="match status" value="1"/>
</dbReference>
<feature type="signal peptide" evidence="2">
    <location>
        <begin position="1"/>
        <end position="22"/>
    </location>
</feature>
<sequence length="422" mass="45200">MFRTFAVICGMFAATLTPIAQAADVTIVKAAPRTNTQIAIVPFAGAESISGIVANDLTNLGQFALDSNLPERPKSSGEVTLPVWQHQGVPYLVVGNTRSNRGDIEINFEVIEVGSGRVLDGVQRVSSRNTPNALRLAGHKVADRIYELLTGVQGDFSGKIVYVVENGTGKNRVSRLIMSDVDGYNPEILREYRGTIKSLNPSLDGKSFTYTAQGEGYPVVYASDVVSKSSRLLTPFRANNFSASISPDGSRVLFSSDKDGNPEIYLSTGGGAAQRLTNHPMADIAPSWAPDGQSFLFTSDRNGNNRPQIYRYRFATRSIEQVSRGGSYNTSGRISSDGKKMSFLSGTQQGAVMDLITGSVSAINNAGLSEAPSISPNGQHLIYSGRNVIIIKSEGKTISINPHQNGAPAGVIREPIWLKGAP</sequence>
<evidence type="ECO:0000259" key="3">
    <source>
        <dbReference type="Pfam" id="PF04052"/>
    </source>
</evidence>
<dbReference type="AlphaFoldDB" id="A0A1B8QBN6"/>
<evidence type="ECO:0000256" key="1">
    <source>
        <dbReference type="ARBA" id="ARBA00009820"/>
    </source>
</evidence>
<dbReference type="InterPro" id="IPR007195">
    <property type="entry name" value="TolB_N"/>
</dbReference>
<dbReference type="GO" id="GO:0042597">
    <property type="term" value="C:periplasmic space"/>
    <property type="evidence" value="ECO:0007669"/>
    <property type="project" value="InterPro"/>
</dbReference>
<dbReference type="Pfam" id="PF04052">
    <property type="entry name" value="TolB_N"/>
    <property type="match status" value="1"/>
</dbReference>
<keyword evidence="4" id="KW-0675">Receptor</keyword>
<dbReference type="EMBL" id="LZNA01000056">
    <property type="protein sequence ID" value="OBX77101.1"/>
    <property type="molecule type" value="Genomic_DNA"/>
</dbReference>
<dbReference type="Gene3D" id="2.120.10.30">
    <property type="entry name" value="TolB, C-terminal domain"/>
    <property type="match status" value="1"/>
</dbReference>